<dbReference type="Proteomes" id="UP001346869">
    <property type="component" value="Unassembled WGS sequence"/>
</dbReference>
<feature type="compositionally biased region" description="Basic residues" evidence="1">
    <location>
        <begin position="59"/>
        <end position="69"/>
    </location>
</feature>
<accession>A0AAN7WRD2</accession>
<feature type="compositionally biased region" description="Basic and acidic residues" evidence="1">
    <location>
        <begin position="29"/>
        <end position="58"/>
    </location>
</feature>
<gene>
    <name evidence="2" type="ORF">PBY51_016921</name>
</gene>
<feature type="region of interest" description="Disordered" evidence="1">
    <location>
        <begin position="29"/>
        <end position="87"/>
    </location>
</feature>
<sequence>MFLQLHNHKLSPWERLESWIGRDKEWVREKEKVERGKVTERATEAGRDRERGSLETQRRPQRPNKRRSGRQQPALPSPPPSLPTVQR</sequence>
<feature type="compositionally biased region" description="Pro residues" evidence="1">
    <location>
        <begin position="75"/>
        <end position="87"/>
    </location>
</feature>
<proteinExistence type="predicted"/>
<reference evidence="2 3" key="2">
    <citation type="journal article" date="2023" name="Mol. Biol. Evol.">
        <title>Genomics of Secondarily Temperate Adaptation in the Only Non-Antarctic Icefish.</title>
        <authorList>
            <person name="Rivera-Colon A.G."/>
            <person name="Rayamajhi N."/>
            <person name="Minhas B.F."/>
            <person name="Madrigal G."/>
            <person name="Bilyk K.T."/>
            <person name="Yoon V."/>
            <person name="Hune M."/>
            <person name="Gregory S."/>
            <person name="Cheng C.H.C."/>
            <person name="Catchen J.M."/>
        </authorList>
    </citation>
    <scope>NUCLEOTIDE SEQUENCE [LARGE SCALE GENOMIC DNA]</scope>
    <source>
        <strain evidence="2">JMC-PN-2008</strain>
    </source>
</reference>
<dbReference type="EMBL" id="JAUZQC010000026">
    <property type="protein sequence ID" value="KAK5847822.1"/>
    <property type="molecule type" value="Genomic_DNA"/>
</dbReference>
<name>A0AAN7WRD2_ELEMC</name>
<organism evidence="2 3">
    <name type="scientific">Eleginops maclovinus</name>
    <name type="common">Patagonian blennie</name>
    <name type="synonym">Eleginus maclovinus</name>
    <dbReference type="NCBI Taxonomy" id="56733"/>
    <lineage>
        <taxon>Eukaryota</taxon>
        <taxon>Metazoa</taxon>
        <taxon>Chordata</taxon>
        <taxon>Craniata</taxon>
        <taxon>Vertebrata</taxon>
        <taxon>Euteleostomi</taxon>
        <taxon>Actinopterygii</taxon>
        <taxon>Neopterygii</taxon>
        <taxon>Teleostei</taxon>
        <taxon>Neoteleostei</taxon>
        <taxon>Acanthomorphata</taxon>
        <taxon>Eupercaria</taxon>
        <taxon>Perciformes</taxon>
        <taxon>Notothenioidei</taxon>
        <taxon>Eleginopidae</taxon>
        <taxon>Eleginops</taxon>
    </lineage>
</organism>
<evidence type="ECO:0000313" key="2">
    <source>
        <dbReference type="EMBL" id="KAK5847822.1"/>
    </source>
</evidence>
<dbReference type="AlphaFoldDB" id="A0AAN7WRD2"/>
<evidence type="ECO:0000313" key="3">
    <source>
        <dbReference type="Proteomes" id="UP001346869"/>
    </source>
</evidence>
<comment type="caution">
    <text evidence="2">The sequence shown here is derived from an EMBL/GenBank/DDBJ whole genome shotgun (WGS) entry which is preliminary data.</text>
</comment>
<keyword evidence="3" id="KW-1185">Reference proteome</keyword>
<reference evidence="2 3" key="1">
    <citation type="journal article" date="2023" name="Genes (Basel)">
        <title>Chromosome-Level Genome Assembly and Circadian Gene Repertoire of the Patagonia Blennie Eleginops maclovinus-The Closest Ancestral Proxy of Antarctic Cryonotothenioids.</title>
        <authorList>
            <person name="Cheng C.C."/>
            <person name="Rivera-Colon A.G."/>
            <person name="Minhas B.F."/>
            <person name="Wilson L."/>
            <person name="Rayamajhi N."/>
            <person name="Vargas-Chacoff L."/>
            <person name="Catchen J.M."/>
        </authorList>
    </citation>
    <scope>NUCLEOTIDE SEQUENCE [LARGE SCALE GENOMIC DNA]</scope>
    <source>
        <strain evidence="2">JMC-PN-2008</strain>
    </source>
</reference>
<evidence type="ECO:0000256" key="1">
    <source>
        <dbReference type="SAM" id="MobiDB-lite"/>
    </source>
</evidence>
<protein>
    <submittedName>
        <fullName evidence="2">Uncharacterized protein</fullName>
    </submittedName>
</protein>